<evidence type="ECO:0000313" key="1">
    <source>
        <dbReference type="EMBL" id="KAK1863051.1"/>
    </source>
</evidence>
<accession>A0ACC3BZC0</accession>
<comment type="caution">
    <text evidence="1">The sequence shown here is derived from an EMBL/GenBank/DDBJ whole genome shotgun (WGS) entry which is preliminary data.</text>
</comment>
<name>A0ACC3BZC0_PYRYE</name>
<gene>
    <name evidence="1" type="ORF">I4F81_005615</name>
</gene>
<organism evidence="1 2">
    <name type="scientific">Pyropia yezoensis</name>
    <name type="common">Susabi-nori</name>
    <name type="synonym">Porphyra yezoensis</name>
    <dbReference type="NCBI Taxonomy" id="2788"/>
    <lineage>
        <taxon>Eukaryota</taxon>
        <taxon>Rhodophyta</taxon>
        <taxon>Bangiophyceae</taxon>
        <taxon>Bangiales</taxon>
        <taxon>Bangiaceae</taxon>
        <taxon>Pyropia</taxon>
    </lineage>
</organism>
<proteinExistence type="predicted"/>
<dbReference type="EMBL" id="CM020619">
    <property type="protein sequence ID" value="KAK1863051.1"/>
    <property type="molecule type" value="Genomic_DNA"/>
</dbReference>
<protein>
    <submittedName>
        <fullName evidence="1">Uncharacterized protein</fullName>
    </submittedName>
</protein>
<evidence type="ECO:0000313" key="2">
    <source>
        <dbReference type="Proteomes" id="UP000798662"/>
    </source>
</evidence>
<reference evidence="1" key="1">
    <citation type="submission" date="2019-11" db="EMBL/GenBank/DDBJ databases">
        <title>Nori genome reveals adaptations in red seaweeds to the harsh intertidal environment.</title>
        <authorList>
            <person name="Wang D."/>
            <person name="Mao Y."/>
        </authorList>
    </citation>
    <scope>NUCLEOTIDE SEQUENCE</scope>
    <source>
        <tissue evidence="1">Gametophyte</tissue>
    </source>
</reference>
<keyword evidence="2" id="KW-1185">Reference proteome</keyword>
<dbReference type="Proteomes" id="UP000798662">
    <property type="component" value="Chromosome 2"/>
</dbReference>
<sequence length="357" mass="38220">MASKADADGPPQPTASVAAAATLAKDMSNIFWAVGFYWVISISMVFVNKTLLSSPTGKIDAPFFITWYQCLVTVIAVYAMGQAGIASVPKFELRPSVVRQMVSLSVVFTCMIVFNNLCLKYVEVSFYQVARSLTIVFNVVFDFVVLGQVTSLPAIGCCALVVSGFLLGNDQELRWSLQGVVFGVASSFFVAMNSIMVKKKFRLVDNDPWKLTLYNNVNATILFLPLIVLSGELNVVATAANVRTPQFWGLMTVGGFLGVAISFATAAQIKYTSPLTHNVSATAKAAAQTVLALGIYRNPITALGGLSVAVVLAGSLSYTLVRRAEMKSKAAAEEAARVAAAAEDNVRPLVINEATRT</sequence>